<dbReference type="Pfam" id="PF00353">
    <property type="entry name" value="HemolysinCabind"/>
    <property type="match status" value="10"/>
</dbReference>
<name>A0A426RPN6_9SPHN</name>
<evidence type="ECO:0000313" key="4">
    <source>
        <dbReference type="Proteomes" id="UP000268553"/>
    </source>
</evidence>
<dbReference type="OrthoDB" id="7586325at2"/>
<dbReference type="InterPro" id="IPR001343">
    <property type="entry name" value="Hemolysn_Ca-bd"/>
</dbReference>
<organism evidence="3 4">
    <name type="scientific">Sphingorhabdus wooponensis</name>
    <dbReference type="NCBI Taxonomy" id="940136"/>
    <lineage>
        <taxon>Bacteria</taxon>
        <taxon>Pseudomonadati</taxon>
        <taxon>Pseudomonadota</taxon>
        <taxon>Alphaproteobacteria</taxon>
        <taxon>Sphingomonadales</taxon>
        <taxon>Sphingomonadaceae</taxon>
        <taxon>Sphingorhabdus</taxon>
    </lineage>
</organism>
<dbReference type="Gene3D" id="2.150.10.10">
    <property type="entry name" value="Serralysin-like metalloprotease, C-terminal"/>
    <property type="match status" value="5"/>
</dbReference>
<proteinExistence type="predicted"/>
<dbReference type="PROSITE" id="PS00330">
    <property type="entry name" value="HEMOLYSIN_CALCIUM"/>
    <property type="match status" value="3"/>
</dbReference>
<dbReference type="GO" id="GO:0005576">
    <property type="term" value="C:extracellular region"/>
    <property type="evidence" value="ECO:0007669"/>
    <property type="project" value="UniProtKB-SubCell"/>
</dbReference>
<evidence type="ECO:0000256" key="2">
    <source>
        <dbReference type="ARBA" id="ARBA00022525"/>
    </source>
</evidence>
<dbReference type="InterPro" id="IPR050557">
    <property type="entry name" value="RTX_toxin/Mannuronan_C5-epim"/>
</dbReference>
<dbReference type="InterPro" id="IPR011049">
    <property type="entry name" value="Serralysin-like_metalloprot_C"/>
</dbReference>
<dbReference type="Proteomes" id="UP000268553">
    <property type="component" value="Unassembled WGS sequence"/>
</dbReference>
<dbReference type="PANTHER" id="PTHR38340">
    <property type="entry name" value="S-LAYER PROTEIN"/>
    <property type="match status" value="1"/>
</dbReference>
<evidence type="ECO:0000313" key="3">
    <source>
        <dbReference type="EMBL" id="RRQ50906.1"/>
    </source>
</evidence>
<gene>
    <name evidence="3" type="ORF">D7D48_10445</name>
</gene>
<dbReference type="InterPro" id="IPR018511">
    <property type="entry name" value="Hemolysin-typ_Ca-bd_CS"/>
</dbReference>
<evidence type="ECO:0000256" key="1">
    <source>
        <dbReference type="ARBA" id="ARBA00004613"/>
    </source>
</evidence>
<feature type="non-terminal residue" evidence="3">
    <location>
        <position position="1"/>
    </location>
</feature>
<sequence length="2422" mass="241752">TTVENSAMSDDTVLTLTGAANTTVSDTVADIDATGLTGTLGVTTADAAGDQITITTGTNDTSVTANGQDDVVTVDGDLMLEDTNITLAGTNNVVVTGDVLADVNATALTGTLEITVGNPLAATGPNGQASITVNTGGGDTTIHNQLMADDTLLIVTGPSDVDVDNVADIDALGLTGNLVVTNTSPAGGNIEIASNAATTTINNTGMADDDLLILSGNSDVTVLDSIADIDAADLDGTLDVTTASDTLATTIGIITGSDNTTVTASEDGDTVNIDAAVLADNNLLTIDGDAVVIATGVVADVNAAGLDGTLNVSTAADGDINQIAITAGTNATDIAAVEFGDSVTINATNIVDTEVLTITGAADVDATVNGADVNAGTTTGTLTITTGASADVNDPINVTAGSGAITLNTLTDDESVVLDATNVAETNLVDINGASDVTVNGLTADLNAADLLIGTLTIDLDNADNDEINVTTGLAGTTINDSDVSDTLRIAAALMVDGSTLTIEGDATNEIGVANSVTIDASQTSGDTVVTKGAGDGIETLSLDSGTGNLTLHMNGAAGDTAVVDSLVADANTITIDGAAASVTVNSLSNVGTSADADIVASNFTGDLTVNLAADGNADTIAVTLGAGNATVNAPEDGDTVNIDAQAMIADGELTVNGASDVNVTQLGFVGDATVSAGTVTGDMQVFMHFASDNNVDVETGSGNDNIETNGGNDVVRAGEGDNFISAGNGDNEVYAGAGDDSVISGSGDDYISVGDGNNDINAGQGDDEVLTGSGDDSISGFDGADLIRSGSGDDNIDGGDNDDEIYFDAGDFNGNDIVVGGNNDDTNSAAEFSPGYGDTIRIGANATVIDADFGQTTGVETLRVNGDDGDINTVTIGGVAQLAGIRWIETGDSTDTITLTGYNAGVTVQANGGDDVIVGGSGNDLFYGGAGSNSYTGAAGQDSFRIGNNGAAGELDEILDLSMTGSIADRIQVKTGGAVEATATTQYTADSSTWNYGTATILTTNLNVNLLLAATDGDTFGYTIDGSASTVGLALRGSVDASRLIGGSGIDILQGNIEDDILIGGMGNDQLRGGDGNDVYVFTRGAEHTRGEVSDDGGTADEMRFTSTTANDTLTIYAADAGVENVVIGTGIDMAVTANGDVAGADTSGVIELNIDARLAANGLNIRGNDGDNIIWLSTNHADYVVGNGGEDVFKVTTSSLTSADVIYGELDGVATGGWNYLEFTNAGTVVDSQFTGVNNVFEVLLADGTNNFTLGSQAEEGNVNWITTVGTGNDTINASAYTTTNLTFTLTGGNDTITGGAGDDGFNFVNSVNLTAFDTIVGGLGDDTLALGVGNGTVADVQFTNVSNVEVLNLSTQIGDVASYVLGAEAEQAGIRTISANDGDETLDVSSFTSNILVGMGSGDDTVQIGGGDVEVYLGSGDDQLVIAGSNLTSSDVIQGDDGDDEIVVTGINTTLVDAQLTGVATVDTLTMADNLGGSANTVTLGAEAIEGGIRQLNTGAGNDFVTLTDATEVSVDLGDGNDTVVYNDGFSGANTVAGGIGNDTLIVRELGQSATIEDGDFANVGSVETLQIETVGSTVTLEANANSAGIRNIIGNNGGMNLTVDFNATALTIQGGSGNDDIYININDAADDVINAGAGNDVVWAGGGDDIITGGSGADELEGDSGDDTFVLDGTSLLGDTMQGGDGRDTIRVDVSSDLSVLAADGVVNIEVFAIAAGQTATFGANTLENAAINPDEFVTIVGTGLGAAALVTGTAGNDTINLNPVFFDNTGTITGLTVNAGNGNDDVFDSRGNDTINLGGGNDFVLVQFGNDTVTGGTGVDTFEAGNGATLNVTDLSAVGNAADHLVAIDGGNIIATASSDWIAMATTELDTANSTITIQTTNFDIDLGFATVRGNGDAFLVDGSNSTIGLALFGSTGNDTLIGGSDDDVIYGKDGDDTLEGGAGADQLYGDTGDDTFVLLQGSDIDTAEEMFGEDGSDTLVLTNGTSYDLTGVGLDSIENLNANAVTATFTVAQINAFSDGIVGTTPTIHIVGEGNVNLQGNGAVFTYVLDTADAGRTLTLSGTADFVITVQAGDSVIIDADGYTGTVTVNGLEGSFSFLNAAGVDLVVTGAFDNTVDFTTLTTDALTGDTSVLNSVTLVDDDDTVTLDFTDATAVGGIGEPVFNGDTNITIAVTDAEMAQVSAALADYTAGALGANSVTIDGDGDVTLNAAEALALINANIVFDGDILTIAADNTELATIAGNLADYTGLTTGTVELDGTGTPVSISQATAALLIDGSVGFVAGTNIVLLTSSDAEISDIAQDVADYDALTTGSLTINDARDAVNVSLADADSLSGALVKFDVTDAIVITDSFNIAIDYSAYNTTLLGGASVTLADADDTATIDLTDAGNLGGAGEAVFDGDADLTVEGSFDAAVN</sequence>
<dbReference type="EMBL" id="RWJI01000005">
    <property type="protein sequence ID" value="RRQ50906.1"/>
    <property type="molecule type" value="Genomic_DNA"/>
</dbReference>
<dbReference type="Gene3D" id="2.160.20.160">
    <property type="match status" value="2"/>
</dbReference>
<reference evidence="3 4" key="1">
    <citation type="submission" date="2018-12" db="EMBL/GenBank/DDBJ databases">
        <authorList>
            <person name="Kim S.-J."/>
            <person name="Jung G.-Y."/>
        </authorList>
    </citation>
    <scope>NUCLEOTIDE SEQUENCE [LARGE SCALE GENOMIC DNA]</scope>
    <source>
        <strain evidence="3 4">03SU3-P</strain>
    </source>
</reference>
<dbReference type="PANTHER" id="PTHR38340:SF1">
    <property type="entry name" value="S-LAYER PROTEIN"/>
    <property type="match status" value="1"/>
</dbReference>
<dbReference type="PRINTS" id="PR00313">
    <property type="entry name" value="CABNDNGRPT"/>
</dbReference>
<dbReference type="SUPFAM" id="SSF51120">
    <property type="entry name" value="beta-Roll"/>
    <property type="match status" value="7"/>
</dbReference>
<keyword evidence="2" id="KW-0964">Secreted</keyword>
<keyword evidence="4" id="KW-1185">Reference proteome</keyword>
<feature type="non-terminal residue" evidence="3">
    <location>
        <position position="2422"/>
    </location>
</feature>
<comment type="subcellular location">
    <subcellularLocation>
        <location evidence="1">Secreted</location>
    </subcellularLocation>
</comment>
<dbReference type="RefSeq" id="WP_148097091.1">
    <property type="nucleotide sequence ID" value="NZ_RWJI01000005.1"/>
</dbReference>
<dbReference type="GO" id="GO:0005509">
    <property type="term" value="F:calcium ion binding"/>
    <property type="evidence" value="ECO:0007669"/>
    <property type="project" value="InterPro"/>
</dbReference>
<protein>
    <submittedName>
        <fullName evidence="3">Calcium-binding protein</fullName>
    </submittedName>
</protein>
<comment type="caution">
    <text evidence="3">The sequence shown here is derived from an EMBL/GenBank/DDBJ whole genome shotgun (WGS) entry which is preliminary data.</text>
</comment>
<accession>A0A426RPN6</accession>